<dbReference type="PROSITE" id="PS50879">
    <property type="entry name" value="RNASE_H_1"/>
    <property type="match status" value="1"/>
</dbReference>
<dbReference type="InterPro" id="IPR022892">
    <property type="entry name" value="RNaseHI"/>
</dbReference>
<dbReference type="EMBL" id="QQXL01000005">
    <property type="protein sequence ID" value="RKW70203.1"/>
    <property type="molecule type" value="Genomic_DNA"/>
</dbReference>
<keyword evidence="14" id="KW-1185">Reference proteome</keyword>
<dbReference type="GO" id="GO:0005737">
    <property type="term" value="C:cytoplasm"/>
    <property type="evidence" value="ECO:0007669"/>
    <property type="project" value="UniProtKB-SubCell"/>
</dbReference>
<dbReference type="PANTHER" id="PTHR10642:SF26">
    <property type="entry name" value="RIBONUCLEASE H1"/>
    <property type="match status" value="1"/>
</dbReference>
<organism evidence="13 14">
    <name type="scientific">Galactobacter caseinivorans</name>
    <dbReference type="NCBI Taxonomy" id="2676123"/>
    <lineage>
        <taxon>Bacteria</taxon>
        <taxon>Bacillati</taxon>
        <taxon>Actinomycetota</taxon>
        <taxon>Actinomycetes</taxon>
        <taxon>Micrococcales</taxon>
        <taxon>Micrococcaceae</taxon>
        <taxon>Galactobacter</taxon>
    </lineage>
</organism>
<keyword evidence="9 10" id="KW-0460">Magnesium</keyword>
<comment type="similarity">
    <text evidence="2 10">Belongs to the RNase H family.</text>
</comment>
<dbReference type="HAMAP" id="MF_00042">
    <property type="entry name" value="RNase_H"/>
    <property type="match status" value="1"/>
</dbReference>
<evidence type="ECO:0000256" key="6">
    <source>
        <dbReference type="ARBA" id="ARBA00022723"/>
    </source>
</evidence>
<dbReference type="RefSeq" id="WP_121485392.1">
    <property type="nucleotide sequence ID" value="NZ_QQXL01000005.1"/>
</dbReference>
<evidence type="ECO:0000256" key="2">
    <source>
        <dbReference type="ARBA" id="ARBA00005300"/>
    </source>
</evidence>
<evidence type="ECO:0000313" key="13">
    <source>
        <dbReference type="EMBL" id="RKW70203.1"/>
    </source>
</evidence>
<accession>A0A496PI83</accession>
<keyword evidence="8 10" id="KW-0378">Hydrolase</keyword>
<keyword evidence="5 10" id="KW-0540">Nuclease</keyword>
<gene>
    <name evidence="10" type="primary">rnhA</name>
    <name evidence="13" type="ORF">DWQ67_09700</name>
</gene>
<feature type="binding site" evidence="10">
    <location>
        <position position="43"/>
    </location>
    <ligand>
        <name>Mg(2+)</name>
        <dbReference type="ChEBI" id="CHEBI:18420"/>
        <label>1</label>
    </ligand>
</feature>
<keyword evidence="6 10" id="KW-0479">Metal-binding</keyword>
<dbReference type="PANTHER" id="PTHR10642">
    <property type="entry name" value="RIBONUCLEASE H1"/>
    <property type="match status" value="1"/>
</dbReference>
<feature type="region of interest" description="Disordered" evidence="11">
    <location>
        <begin position="147"/>
        <end position="184"/>
    </location>
</feature>
<dbReference type="AlphaFoldDB" id="A0A496PI83"/>
<evidence type="ECO:0000256" key="11">
    <source>
        <dbReference type="SAM" id="MobiDB-lite"/>
    </source>
</evidence>
<evidence type="ECO:0000256" key="8">
    <source>
        <dbReference type="ARBA" id="ARBA00022801"/>
    </source>
</evidence>
<feature type="domain" description="RNase H type-1" evidence="12">
    <location>
        <begin position="1"/>
        <end position="139"/>
    </location>
</feature>
<feature type="binding site" evidence="10">
    <location>
        <position position="8"/>
    </location>
    <ligand>
        <name>Mg(2+)</name>
        <dbReference type="ChEBI" id="CHEBI:18420"/>
        <label>2</label>
    </ligand>
</feature>
<evidence type="ECO:0000256" key="5">
    <source>
        <dbReference type="ARBA" id="ARBA00022722"/>
    </source>
</evidence>
<protein>
    <recommendedName>
        <fullName evidence="4 10">Ribonuclease H</fullName>
        <shortName evidence="10">RNase H</shortName>
        <ecNumber evidence="4 10">3.1.26.4</ecNumber>
    </recommendedName>
</protein>
<feature type="binding site" evidence="10">
    <location>
        <position position="8"/>
    </location>
    <ligand>
        <name>Mg(2+)</name>
        <dbReference type="ChEBI" id="CHEBI:18420"/>
        <label>1</label>
    </ligand>
</feature>
<comment type="caution">
    <text evidence="13">The sequence shown here is derived from an EMBL/GenBank/DDBJ whole genome shotgun (WGS) entry which is preliminary data.</text>
</comment>
<dbReference type="InterPro" id="IPR012337">
    <property type="entry name" value="RNaseH-like_sf"/>
</dbReference>
<dbReference type="CDD" id="cd09278">
    <property type="entry name" value="RNase_HI_prokaryote_like"/>
    <property type="match status" value="1"/>
</dbReference>
<feature type="binding site" evidence="10">
    <location>
        <position position="131"/>
    </location>
    <ligand>
        <name>Mg(2+)</name>
        <dbReference type="ChEBI" id="CHEBI:18420"/>
        <label>2</label>
    </ligand>
</feature>
<comment type="catalytic activity">
    <reaction evidence="1 10">
        <text>Endonucleolytic cleavage to 5'-phosphomonoester.</text>
        <dbReference type="EC" id="3.1.26.4"/>
    </reaction>
</comment>
<comment type="subcellular location">
    <subcellularLocation>
        <location evidence="10">Cytoplasm</location>
    </subcellularLocation>
</comment>
<keyword evidence="10" id="KW-0963">Cytoplasm</keyword>
<evidence type="ECO:0000256" key="3">
    <source>
        <dbReference type="ARBA" id="ARBA00011245"/>
    </source>
</evidence>
<dbReference type="Gene3D" id="3.10.450.50">
    <property type="match status" value="1"/>
</dbReference>
<dbReference type="InterPro" id="IPR036397">
    <property type="entry name" value="RNaseH_sf"/>
</dbReference>
<dbReference type="InterPro" id="IPR050092">
    <property type="entry name" value="RNase_H"/>
</dbReference>
<sequence length="300" mass="31967">MTIIAAADGSALGNPGPAGWAWYMNDSSWHAGGWKHGTNNMGELMAVLDLLHSTAHRAEEPLQILCDSQYVINSVTKWMKGWKKKGWKKADGKPVLNLDLLKDIDAALVGRTVSFEWVKGHAGHPLNEAADDRARGAATAYQAGKAPDAGPGFVADGEVPAPSAPDAAGSAPADSATLEGLDQGTGSLADPAQIALTLEAEVMDAVERSDPETLRFLLSPAFRAVGANGTLLDRDSLSAAEAARPAVDGVERLAEDATTPELVQLAYRVYRGAQGSVITSWWRLEHGRWRCFFRQETVLA</sequence>
<dbReference type="InterPro" id="IPR027843">
    <property type="entry name" value="DUF4440"/>
</dbReference>
<evidence type="ECO:0000313" key="14">
    <source>
        <dbReference type="Proteomes" id="UP000273119"/>
    </source>
</evidence>
<evidence type="ECO:0000256" key="7">
    <source>
        <dbReference type="ARBA" id="ARBA00022759"/>
    </source>
</evidence>
<dbReference type="EC" id="3.1.26.4" evidence="4 10"/>
<evidence type="ECO:0000256" key="1">
    <source>
        <dbReference type="ARBA" id="ARBA00000077"/>
    </source>
</evidence>
<proteinExistence type="inferred from homology"/>
<keyword evidence="7 10" id="KW-0255">Endonuclease</keyword>
<comment type="function">
    <text evidence="10">Endonuclease that specifically degrades the RNA of RNA-DNA hybrids.</text>
</comment>
<dbReference type="Pfam" id="PF14534">
    <property type="entry name" value="DUF4440"/>
    <property type="match status" value="1"/>
</dbReference>
<dbReference type="GO" id="GO:0043137">
    <property type="term" value="P:DNA replication, removal of RNA primer"/>
    <property type="evidence" value="ECO:0007669"/>
    <property type="project" value="TreeGrafter"/>
</dbReference>
<dbReference type="GO" id="GO:0003676">
    <property type="term" value="F:nucleic acid binding"/>
    <property type="evidence" value="ECO:0007669"/>
    <property type="project" value="InterPro"/>
</dbReference>
<dbReference type="GO" id="GO:0004523">
    <property type="term" value="F:RNA-DNA hybrid ribonuclease activity"/>
    <property type="evidence" value="ECO:0007669"/>
    <property type="project" value="UniProtKB-UniRule"/>
</dbReference>
<evidence type="ECO:0000256" key="10">
    <source>
        <dbReference type="HAMAP-Rule" id="MF_00042"/>
    </source>
</evidence>
<feature type="compositionally biased region" description="Low complexity" evidence="11">
    <location>
        <begin position="160"/>
        <end position="176"/>
    </location>
</feature>
<evidence type="ECO:0000256" key="4">
    <source>
        <dbReference type="ARBA" id="ARBA00012180"/>
    </source>
</evidence>
<comment type="subunit">
    <text evidence="3 10">Monomer.</text>
</comment>
<evidence type="ECO:0000259" key="12">
    <source>
        <dbReference type="PROSITE" id="PS50879"/>
    </source>
</evidence>
<dbReference type="SUPFAM" id="SSF54427">
    <property type="entry name" value="NTF2-like"/>
    <property type="match status" value="1"/>
</dbReference>
<dbReference type="InterPro" id="IPR032710">
    <property type="entry name" value="NTF2-like_dom_sf"/>
</dbReference>
<name>A0A496PI83_9MICC</name>
<dbReference type="SUPFAM" id="SSF53098">
    <property type="entry name" value="Ribonuclease H-like"/>
    <property type="match status" value="1"/>
</dbReference>
<dbReference type="Gene3D" id="3.30.420.10">
    <property type="entry name" value="Ribonuclease H-like superfamily/Ribonuclease H"/>
    <property type="match status" value="1"/>
</dbReference>
<reference evidence="13 14" key="1">
    <citation type="submission" date="2018-07" db="EMBL/GenBank/DDBJ databases">
        <title>Arthrobacter sp. nov., isolated from raw cow's milk with high bacterial count.</title>
        <authorList>
            <person name="Hahne J."/>
            <person name="Isele D."/>
            <person name="Lipski A."/>
        </authorList>
    </citation>
    <scope>NUCLEOTIDE SEQUENCE [LARGE SCALE GENOMIC DNA]</scope>
    <source>
        <strain evidence="13 14">JZ R-183</strain>
    </source>
</reference>
<feature type="binding site" evidence="10">
    <location>
        <position position="67"/>
    </location>
    <ligand>
        <name>Mg(2+)</name>
        <dbReference type="ChEBI" id="CHEBI:18420"/>
        <label>1</label>
    </ligand>
</feature>
<comment type="cofactor">
    <cofactor evidence="10">
        <name>Mg(2+)</name>
        <dbReference type="ChEBI" id="CHEBI:18420"/>
    </cofactor>
    <text evidence="10">Binds 1 Mg(2+) ion per subunit. May bind a second metal ion at a regulatory site, or after substrate binding.</text>
</comment>
<evidence type="ECO:0000256" key="9">
    <source>
        <dbReference type="ARBA" id="ARBA00022842"/>
    </source>
</evidence>
<dbReference type="Pfam" id="PF00075">
    <property type="entry name" value="RNase_H"/>
    <property type="match status" value="1"/>
</dbReference>
<dbReference type="Proteomes" id="UP000273119">
    <property type="component" value="Unassembled WGS sequence"/>
</dbReference>
<dbReference type="InterPro" id="IPR002156">
    <property type="entry name" value="RNaseH_domain"/>
</dbReference>
<dbReference type="GO" id="GO:0000287">
    <property type="term" value="F:magnesium ion binding"/>
    <property type="evidence" value="ECO:0007669"/>
    <property type="project" value="UniProtKB-UniRule"/>
</dbReference>